<sequence>MVKELFKFFFIFFLLLAQHTALSQQEDFIRGQIIDAKTNEPVVFATIIVKNQILAVISNMDGSFQIPLEFKTQANSILISSMGYVSKEVQIEDLKSDEINLIRLEPALEVLDEVVVSGTRKPKNKTEDVLGLSADEIVQRAIKGIFSNYSRLPYSYIGYYRDYQLKDSIYINLNEALFEVFDSGFGTNDYNTTKTRIYNYRRNNDFQIDTATARPYDYEDERKTIDGAIINSFGGNEFMILRIHDPIRNHSINSFDYINILDIDFEKNHTFKREADIILDNQKLFVVSVKKVTAQNRALGKLFISQDDFAIRKLQYAHYRGGKNYDVNELYGYSKVARDKFFDIQIEYKPFYGHMYLNYISVSNDFQVKRDPIFKVEKMLMNWDDLCYEVHFTAQPEVSEAINKRKYNLRFKGKKVDISKVEVNNKVVRLFTELDGVWLAVNKANR</sequence>
<dbReference type="Proteomes" id="UP001595191">
    <property type="component" value="Unassembled WGS sequence"/>
</dbReference>
<proteinExistence type="predicted"/>
<evidence type="ECO:0000313" key="1">
    <source>
        <dbReference type="EMBL" id="MFH6602074.1"/>
    </source>
</evidence>
<organism evidence="1 2">
    <name type="scientific">Meishania litoralis</name>
    <dbReference type="NCBI Taxonomy" id="3434685"/>
    <lineage>
        <taxon>Bacteria</taxon>
        <taxon>Pseudomonadati</taxon>
        <taxon>Bacteroidota</taxon>
        <taxon>Flavobacteriia</taxon>
        <taxon>Flavobacteriales</taxon>
        <taxon>Flavobacteriaceae</taxon>
        <taxon>Meishania</taxon>
    </lineage>
</organism>
<comment type="caution">
    <text evidence="1">The sequence shown here is derived from an EMBL/GenBank/DDBJ whole genome shotgun (WGS) entry which is preliminary data.</text>
</comment>
<name>A0ACC7LF96_9FLAO</name>
<gene>
    <name evidence="1" type="ORF">ACEZ3G_01185</name>
</gene>
<keyword evidence="2" id="KW-1185">Reference proteome</keyword>
<protein>
    <submittedName>
        <fullName evidence="1">Carboxypeptidase-like regulatory domain-containing protein</fullName>
    </submittedName>
</protein>
<accession>A0ACC7LF96</accession>
<reference evidence="1" key="1">
    <citation type="submission" date="2024-09" db="EMBL/GenBank/DDBJ databases">
        <authorList>
            <person name="Liu J."/>
        </authorList>
    </citation>
    <scope>NUCLEOTIDE SEQUENCE</scope>
    <source>
        <strain evidence="1">NBU2967</strain>
    </source>
</reference>
<evidence type="ECO:0000313" key="2">
    <source>
        <dbReference type="Proteomes" id="UP001595191"/>
    </source>
</evidence>
<dbReference type="EMBL" id="JBHFPV010000001">
    <property type="protein sequence ID" value="MFH6602074.1"/>
    <property type="molecule type" value="Genomic_DNA"/>
</dbReference>